<comment type="caution">
    <text evidence="1">The sequence shown here is derived from an EMBL/GenBank/DDBJ whole genome shotgun (WGS) entry which is preliminary data.</text>
</comment>
<evidence type="ECO:0000313" key="1">
    <source>
        <dbReference type="EMBL" id="KAJ2890231.1"/>
    </source>
</evidence>
<sequence>ILTDNGYVFLRWSEDGLRVIIDDFQSASKEVLPLYFETAKFSSFIRQFHMYGFTRTTDARKNKKCPRYIEYVHKNFRRGHYDDLKLIVRRPLSRKQLREAMMYTYVDNSTMQPSPESSSSSRSPQLGFDDVATSTQSDCHASVGQQSTTLSSSSSSLSSTIAAYLLPQTTSDTATRPLPLAAVSRPHILLPPTFSLQQANAVATNASASQQMLALLQHESPDIRALFETPYAKEVIFALQKIEDNFDHLHLH</sequence>
<organism evidence="1 2">
    <name type="scientific">Coemansia aciculifera</name>
    <dbReference type="NCBI Taxonomy" id="417176"/>
    <lineage>
        <taxon>Eukaryota</taxon>
        <taxon>Fungi</taxon>
        <taxon>Fungi incertae sedis</taxon>
        <taxon>Zoopagomycota</taxon>
        <taxon>Kickxellomycotina</taxon>
        <taxon>Kickxellomycetes</taxon>
        <taxon>Kickxellales</taxon>
        <taxon>Kickxellaceae</taxon>
        <taxon>Coemansia</taxon>
    </lineage>
</organism>
<accession>A0ACC1M033</accession>
<feature type="non-terminal residue" evidence="1">
    <location>
        <position position="1"/>
    </location>
</feature>
<dbReference type="EMBL" id="JANBVB010001447">
    <property type="protein sequence ID" value="KAJ2890231.1"/>
    <property type="molecule type" value="Genomic_DNA"/>
</dbReference>
<name>A0ACC1M033_9FUNG</name>
<reference evidence="1" key="1">
    <citation type="submission" date="2022-07" db="EMBL/GenBank/DDBJ databases">
        <title>Phylogenomic reconstructions and comparative analyses of Kickxellomycotina fungi.</title>
        <authorList>
            <person name="Reynolds N.K."/>
            <person name="Stajich J.E."/>
            <person name="Barry K."/>
            <person name="Grigoriev I.V."/>
            <person name="Crous P."/>
            <person name="Smith M.E."/>
        </authorList>
    </citation>
    <scope>NUCLEOTIDE SEQUENCE</scope>
    <source>
        <strain evidence="1">CBS 190363</strain>
    </source>
</reference>
<keyword evidence="1" id="KW-0346">Stress response</keyword>
<feature type="non-terminal residue" evidence="1">
    <location>
        <position position="252"/>
    </location>
</feature>
<gene>
    <name evidence="1" type="primary">HSF4</name>
    <name evidence="1" type="ORF">IWW38_004249</name>
</gene>
<evidence type="ECO:0000313" key="2">
    <source>
        <dbReference type="Proteomes" id="UP001139981"/>
    </source>
</evidence>
<protein>
    <submittedName>
        <fullName evidence="1">Heat shock factor protein 4</fullName>
    </submittedName>
</protein>
<keyword evidence="2" id="KW-1185">Reference proteome</keyword>
<dbReference type="Proteomes" id="UP001139981">
    <property type="component" value="Unassembled WGS sequence"/>
</dbReference>
<proteinExistence type="predicted"/>